<dbReference type="RefSeq" id="WP_043756403.1">
    <property type="nucleotide sequence ID" value="NZ_CP003811.1"/>
</dbReference>
<sequence length="860" mass="90170">MIGDEASARIARKVLAARLRGGHPGRWDDLPLARTLTDADTLSAPAATREVRRGERSPERVAIEVAGPLVDAARSWAALHAALAREGIAYRRKGSGAVLLIGGVAVKASTYRKAALGALVARLGPYRPDAEQAIEGAAGASPAHLVEAAPGVDPRVFAALQGDRTLSAEAQARFAAACAPLRPNAWRAAALLGERPRAAAGARAIADRLGLPRPCLAPLARPEPTPVNAASALGACHAALGAERYGLLVRMPAVQRASNREAAPAAAQPEALAEPYDRLLRIPLGPLAAVQTAWPRVAAMARAGASVHLRFARGDRHHVVLRDLDARGLARMRNDGHTAALVMEGPPGRYEAVLRAPGGAADEAAAVRRVGRALARRYGCAVSRVGLRVVRAPEPDAGSVEPKPGVAARFVARAGEACARLAMLIARSAQRLRALRALLARPVPNPRPGSWWRRAGLEPPTREAAAIYQAHRRDIVAGWDGRRPDNSRIDARVARRLRATGHAEPAVAALVAACAAALEPYRRRDWAAYGRRAAARAFASDGAADATDELDTGLVATWAALERRTRKCVAAGAEIRSAAARSATIAVPAPIVSPVEVERVDGIVAQPVPEATAIAAPVPAPAFVTAPPSPATSASPTRGPPATMQVAISPPREARHDGRPAVIVADAGQADAMQSKVPASLTAGAPVRTAAAEPSQHVGSREIVASTDRVVADGRTVQPSADPSTDAQEQRESDANSRGASDVKAVRSPPIEPPHADVAGTTGAAAWSPLADVPARDRSLACYYTLALASPEATIRVWRACLKRALGAEISSRVETWHQSTRGTPEHRRILREVGRWTGGWNFNAVTRACENRGVKVPGR</sequence>
<evidence type="ECO:0000259" key="4">
    <source>
        <dbReference type="Pfam" id="PF22863"/>
    </source>
</evidence>
<dbReference type="AlphaFoldDB" id="A0A089Q494"/>
<dbReference type="KEGG" id="mor:MOC_1599"/>
<dbReference type="STRING" id="693986.MOC_1599"/>
<evidence type="ECO:0000313" key="6">
    <source>
        <dbReference type="Proteomes" id="UP000029492"/>
    </source>
</evidence>
<dbReference type="Gene3D" id="3.30.70.1790">
    <property type="entry name" value="RepB DNA-primase, N-terminal domain"/>
    <property type="match status" value="1"/>
</dbReference>
<evidence type="ECO:0000259" key="3">
    <source>
        <dbReference type="Pfam" id="PF22448"/>
    </source>
</evidence>
<dbReference type="Pfam" id="PF22448">
    <property type="entry name" value="RepB_primase_C"/>
    <property type="match status" value="1"/>
</dbReference>
<evidence type="ECO:0000313" key="5">
    <source>
        <dbReference type="EMBL" id="AIQ89354.1"/>
    </source>
</evidence>
<dbReference type="Pfam" id="PF16793">
    <property type="entry name" value="RepB_primase"/>
    <property type="match status" value="1"/>
</dbReference>
<dbReference type="Gene3D" id="1.10.1240.50">
    <property type="match status" value="1"/>
</dbReference>
<gene>
    <name evidence="5" type="ORF">MOC_1599</name>
</gene>
<feature type="domain" description="TraI-like middle" evidence="4">
    <location>
        <begin position="50"/>
        <end position="128"/>
    </location>
</feature>
<dbReference type="InterPro" id="IPR054462">
    <property type="entry name" value="TraI_M"/>
</dbReference>
<feature type="domain" description="RepB-like DNA primase" evidence="2">
    <location>
        <begin position="289"/>
        <end position="393"/>
    </location>
</feature>
<dbReference type="InterPro" id="IPR039459">
    <property type="entry name" value="RepB-like_DNA_primase_dom"/>
</dbReference>
<evidence type="ECO:0000256" key="1">
    <source>
        <dbReference type="SAM" id="MobiDB-lite"/>
    </source>
</evidence>
<dbReference type="EMBL" id="CP003811">
    <property type="protein sequence ID" value="AIQ89354.1"/>
    <property type="molecule type" value="Genomic_DNA"/>
</dbReference>
<name>A0A089Q494_9HYPH</name>
<dbReference type="Pfam" id="PF22863">
    <property type="entry name" value="TraI_middle"/>
    <property type="match status" value="1"/>
</dbReference>
<feature type="compositionally biased region" description="Polar residues" evidence="1">
    <location>
        <begin position="717"/>
        <end position="727"/>
    </location>
</feature>
<protein>
    <submittedName>
        <fullName evidence="5">Relaxase/primase-like fusion protein</fullName>
    </submittedName>
</protein>
<feature type="region of interest" description="Disordered" evidence="1">
    <location>
        <begin position="688"/>
        <end position="761"/>
    </location>
</feature>
<feature type="domain" description="RepB/MobA-like C-terminal" evidence="3">
    <location>
        <begin position="485"/>
        <end position="537"/>
    </location>
</feature>
<organism evidence="5 6">
    <name type="scientific">Methylobacterium oryzae CBMB20</name>
    <dbReference type="NCBI Taxonomy" id="693986"/>
    <lineage>
        <taxon>Bacteria</taxon>
        <taxon>Pseudomonadati</taxon>
        <taxon>Pseudomonadota</taxon>
        <taxon>Alphaproteobacteria</taxon>
        <taxon>Hyphomicrobiales</taxon>
        <taxon>Methylobacteriaceae</taxon>
        <taxon>Methylobacterium</taxon>
    </lineage>
</organism>
<keyword evidence="6" id="KW-1185">Reference proteome</keyword>
<dbReference type="Proteomes" id="UP000029492">
    <property type="component" value="Chromosome"/>
</dbReference>
<evidence type="ECO:0000259" key="2">
    <source>
        <dbReference type="Pfam" id="PF16793"/>
    </source>
</evidence>
<dbReference type="eggNOG" id="COG3843">
    <property type="taxonomic scope" value="Bacteria"/>
</dbReference>
<proteinExistence type="predicted"/>
<reference evidence="5 6" key="1">
    <citation type="journal article" date="2014" name="PLoS ONE">
        <title>Genome Information of Methylobacterium oryzae, a Plant-Probiotic Methylotroph in the Phyllosphere.</title>
        <authorList>
            <person name="Kwak M.J."/>
            <person name="Jeong H."/>
            <person name="Madhaiyan M."/>
            <person name="Lee Y."/>
            <person name="Sa T.M."/>
            <person name="Oh T.K."/>
            <person name="Kim J.F."/>
        </authorList>
    </citation>
    <scope>NUCLEOTIDE SEQUENCE [LARGE SCALE GENOMIC DNA]</scope>
    <source>
        <strain evidence="5 6">CBMB20</strain>
    </source>
</reference>
<dbReference type="InterPro" id="IPR054366">
    <property type="entry name" value="RepB/MobA-like_C"/>
</dbReference>
<dbReference type="HOGENOM" id="CLU_332566_0_0_5"/>
<accession>A0A089Q494</accession>